<keyword evidence="5" id="KW-1185">Reference proteome</keyword>
<dbReference type="Ensembl" id="ENSEEET00000012098.2">
    <property type="protein sequence ID" value="ENSEEEP00000011958.2"/>
    <property type="gene ID" value="ENSEEEG00000006027.2"/>
</dbReference>
<keyword evidence="2" id="KW-1133">Transmembrane helix</keyword>
<dbReference type="SUPFAM" id="SSF53474">
    <property type="entry name" value="alpha/beta-Hydrolases"/>
    <property type="match status" value="1"/>
</dbReference>
<feature type="transmembrane region" description="Helical" evidence="2">
    <location>
        <begin position="33"/>
        <end position="58"/>
    </location>
</feature>
<protein>
    <recommendedName>
        <fullName evidence="3">AB hydrolase-1 domain-containing protein</fullName>
    </recommendedName>
</protein>
<reference evidence="4" key="4">
    <citation type="submission" date="2025-08" db="UniProtKB">
        <authorList>
            <consortium name="Ensembl"/>
        </authorList>
    </citation>
    <scope>IDENTIFICATION</scope>
</reference>
<dbReference type="Proteomes" id="UP000314983">
    <property type="component" value="Chromosome 24"/>
</dbReference>
<evidence type="ECO:0000256" key="2">
    <source>
        <dbReference type="SAM" id="Phobius"/>
    </source>
</evidence>
<reference evidence="5" key="2">
    <citation type="journal article" date="2017" name="Sci. Adv.">
        <title>A tail of two voltages: Proteomic comparison of the three electric organs of the electric eel.</title>
        <authorList>
            <person name="Traeger L.L."/>
            <person name="Sabat G."/>
            <person name="Barrett-Wilt G.A."/>
            <person name="Wells G.B."/>
            <person name="Sussman M.R."/>
        </authorList>
    </citation>
    <scope>NUCLEOTIDE SEQUENCE [LARGE SCALE GENOMIC DNA]</scope>
</reference>
<dbReference type="GO" id="GO:0046464">
    <property type="term" value="P:acylglycerol catabolic process"/>
    <property type="evidence" value="ECO:0007669"/>
    <property type="project" value="TreeGrafter"/>
</dbReference>
<dbReference type="GO" id="GO:0032281">
    <property type="term" value="C:AMPA glutamate receptor complex"/>
    <property type="evidence" value="ECO:0007669"/>
    <property type="project" value="TreeGrafter"/>
</dbReference>
<evidence type="ECO:0000259" key="3">
    <source>
        <dbReference type="Pfam" id="PF00561"/>
    </source>
</evidence>
<dbReference type="GeneTree" id="ENSGT01000000221052"/>
<dbReference type="Gene3D" id="3.40.50.1820">
    <property type="entry name" value="alpha/beta hydrolase"/>
    <property type="match status" value="1"/>
</dbReference>
<evidence type="ECO:0000256" key="1">
    <source>
        <dbReference type="ARBA" id="ARBA00008645"/>
    </source>
</evidence>
<comment type="similarity">
    <text evidence="1">Belongs to the AB hydrolase superfamily.</text>
</comment>
<dbReference type="PANTHER" id="PTHR43798">
    <property type="entry name" value="MONOACYLGLYCEROL LIPASE"/>
    <property type="match status" value="1"/>
</dbReference>
<name>A0A4W4EKL3_ELEEL</name>
<reference evidence="4" key="3">
    <citation type="submission" date="2020-05" db="EMBL/GenBank/DDBJ databases">
        <title>Electrophorus electricus (electric eel) genome, fEleEle1, primary haplotype.</title>
        <authorList>
            <person name="Myers G."/>
            <person name="Meyer A."/>
            <person name="Fedrigo O."/>
            <person name="Formenti G."/>
            <person name="Rhie A."/>
            <person name="Tracey A."/>
            <person name="Sims Y."/>
            <person name="Jarvis E.D."/>
        </authorList>
    </citation>
    <scope>NUCLEOTIDE SEQUENCE [LARGE SCALE GENOMIC DNA]</scope>
</reference>
<organism evidence="4 5">
    <name type="scientific">Electrophorus electricus</name>
    <name type="common">Electric eel</name>
    <name type="synonym">Gymnotus electricus</name>
    <dbReference type="NCBI Taxonomy" id="8005"/>
    <lineage>
        <taxon>Eukaryota</taxon>
        <taxon>Metazoa</taxon>
        <taxon>Chordata</taxon>
        <taxon>Craniata</taxon>
        <taxon>Vertebrata</taxon>
        <taxon>Euteleostomi</taxon>
        <taxon>Actinopterygii</taxon>
        <taxon>Neopterygii</taxon>
        <taxon>Teleostei</taxon>
        <taxon>Ostariophysi</taxon>
        <taxon>Gymnotiformes</taxon>
        <taxon>Gymnotoidei</taxon>
        <taxon>Gymnotidae</taxon>
        <taxon>Electrophorus</taxon>
    </lineage>
</organism>
<reference evidence="5" key="1">
    <citation type="journal article" date="2014" name="Science">
        <title>Nonhuman genetics. Genomic basis for the convergent evolution of electric organs.</title>
        <authorList>
            <person name="Gallant J.R."/>
            <person name="Traeger L.L."/>
            <person name="Volkening J.D."/>
            <person name="Moffett H."/>
            <person name="Chen P.H."/>
            <person name="Novina C.D."/>
            <person name="Phillips G.N.Jr."/>
            <person name="Anand R."/>
            <person name="Wells G.B."/>
            <person name="Pinch M."/>
            <person name="Guth R."/>
            <person name="Unguez G.A."/>
            <person name="Albert J.S."/>
            <person name="Zakon H.H."/>
            <person name="Samanta M.P."/>
            <person name="Sussman M.R."/>
        </authorList>
    </citation>
    <scope>NUCLEOTIDE SEQUENCE [LARGE SCALE GENOMIC DNA]</scope>
</reference>
<keyword evidence="2" id="KW-0472">Membrane</keyword>
<sequence>MAPHVMTLFSIAVWTLAVPLLLFMASFMSWPSFLITCFLSTFWGCTFQCNFVHIYLIYFISLQPIQGRPGFRPSKLLLHDLCAQRCMILHLTSAQYLPKHLHLPCVDMPGHEGTTRTNVEDHSVQDQVRRIRQFVETVQLNRKPFHMVGTSMGGNVAGVYVACYPSDLCSLTSSVPLVSLIRSACPSPEEMQRTLQLLSKNVQIFQGLLDLRIAHNGFYHEVFMEIIGQKSKYALHKHLKQTKPNPYKQTTHPDFIYMQVVDVSGASMLAEAVPGCCVDLLEKHGAQPNSS</sequence>
<dbReference type="InterPro" id="IPR000073">
    <property type="entry name" value="AB_hydrolase_1"/>
</dbReference>
<proteinExistence type="inferred from homology"/>
<keyword evidence="2" id="KW-0812">Transmembrane</keyword>
<evidence type="ECO:0000313" key="4">
    <source>
        <dbReference type="Ensembl" id="ENSEEEP00000011958.2"/>
    </source>
</evidence>
<dbReference type="InterPro" id="IPR050266">
    <property type="entry name" value="AB_hydrolase_sf"/>
</dbReference>
<dbReference type="PANTHER" id="PTHR43798:SF34">
    <property type="entry name" value="MONOACYLGLYCEROL LIPASE ABHD6"/>
    <property type="match status" value="1"/>
</dbReference>
<feature type="domain" description="AB hydrolase-1" evidence="3">
    <location>
        <begin position="95"/>
        <end position="200"/>
    </location>
</feature>
<dbReference type="GO" id="GO:0047372">
    <property type="term" value="F:monoacylglycerol lipase activity"/>
    <property type="evidence" value="ECO:0007669"/>
    <property type="project" value="TreeGrafter"/>
</dbReference>
<dbReference type="InterPro" id="IPR029058">
    <property type="entry name" value="AB_hydrolase_fold"/>
</dbReference>
<dbReference type="AlphaFoldDB" id="A0A4W4EKL3"/>
<evidence type="ECO:0000313" key="5">
    <source>
        <dbReference type="Proteomes" id="UP000314983"/>
    </source>
</evidence>
<dbReference type="Pfam" id="PF00561">
    <property type="entry name" value="Abhydrolase_1"/>
    <property type="match status" value="1"/>
</dbReference>
<accession>A0A4W4EKL3</accession>
<feature type="transmembrane region" description="Helical" evidence="2">
    <location>
        <begin position="7"/>
        <end position="27"/>
    </location>
</feature>
<reference evidence="4" key="5">
    <citation type="submission" date="2025-09" db="UniProtKB">
        <authorList>
            <consortium name="Ensembl"/>
        </authorList>
    </citation>
    <scope>IDENTIFICATION</scope>
</reference>